<comment type="subcellular location">
    <subcellularLocation>
        <location evidence="1">Membrane</location>
    </subcellularLocation>
</comment>
<reference evidence="8" key="1">
    <citation type="submission" date="2021-02" db="EMBL/GenBank/DDBJ databases">
        <authorList>
            <person name="Nowell W R."/>
        </authorList>
    </citation>
    <scope>NUCLEOTIDE SEQUENCE</scope>
</reference>
<name>A0A813Y6D2_9BILA</name>
<gene>
    <name evidence="8" type="ORF">JYZ213_LOCUS9305</name>
</gene>
<sequence>MLYDISTEIAIPYMVRFWIILLFYIPSVICSFFVLYHFLFDRTLRQAPHNHVIIILLFINLIVELTSFIWILNYYRLEYVWPQTYSFCLTWLFIDEAFYITTTLLFAWATFERHVLIFHDRLVSTRYKFLFIHCLPIVLLLLYCIFYSIIVVLIPPCKNNFDYTKIVCGSSPCYYHIRLTAMWDVIVNDIIPTMTIIVCSLTLLLRVIYQKSRMHQTIHWRTHRKMTIQLLSISLLYLFIYMPKMLIEFLHLCGVPNYVGKDFMSYAEFFAYYGNLLLPLVCAGSMPQLKKRILKLFPCCQRHIQTVTPSLHIVTCFEDLDNEHFYEIFEYFDYISSYEIFFNLNQRFRNLFINLPHPIKIKFSSLSKSIFKSAYENIILPYQHKIQVLYLSNPFIIDFFLLSNPLIQKFIHLQTFIIEDIESKYLENLLNDLLLLPNLSTLVIMCKHHYVSNRNNLYKQIFRLSTLKYCKLSLNPGKMFEYVSREGSDRISPNTETNRFSPITHLVIEDTIVLYELSALLSHVPRLRHLSINRLCTSRLDVQPNICPIVSQKLTHVYLHLGNVYFDVFELLIKNILHQVQVLHISTPADPKYLIANRWKSLILFYMPYLQIFDIDYHVYTSRVNGVIFRNLIDQFQSSFWIERQWFFAFHMKVIGNYCQIYFYSTDPYRKRQFTFDLELIKTTTRSTKQIQMNSVRHLELENENCIINSTNYFPNVTQLTCKENLYEETNYISSNILNRIFPLEQITELNIYLCDSYFKDLIQLIISLPNIHKLCLCGRKFQNDFDLLQQVDTFHNKIKDVTISIQCTFENMKLLVNLFPQLQHLTISMLKGCFVEILQYLLSKNNEKTPYLNSIWLTGFNRSLSEKIMAVLQSKKIRHVDSMPNSSHDIRLWCETILPSTNNNCTVEYDGHLLEEDQVIEIKGKLYKVEDCALQRAYNACGMYLLQMVSIACNVIQNEKHKVPSKRRVRKSLRRKLLTEACCETLCTVAEMIRYCPSH</sequence>
<feature type="transmembrane region" description="Helical" evidence="6">
    <location>
        <begin position="190"/>
        <end position="209"/>
    </location>
</feature>
<dbReference type="Gene3D" id="1.20.1070.10">
    <property type="entry name" value="Rhodopsin 7-helix transmembrane proteins"/>
    <property type="match status" value="1"/>
</dbReference>
<keyword evidence="4 6" id="KW-1133">Transmembrane helix</keyword>
<evidence type="ECO:0000256" key="3">
    <source>
        <dbReference type="ARBA" id="ARBA00022692"/>
    </source>
</evidence>
<feature type="domain" description="G-protein coupled receptors family 1 profile" evidence="7">
    <location>
        <begin position="30"/>
        <end position="282"/>
    </location>
</feature>
<evidence type="ECO:0000256" key="1">
    <source>
        <dbReference type="ARBA" id="ARBA00004370"/>
    </source>
</evidence>
<feature type="transmembrane region" description="Helical" evidence="6">
    <location>
        <begin position="17"/>
        <end position="40"/>
    </location>
</feature>
<dbReference type="SUPFAM" id="SSF56994">
    <property type="entry name" value="Insulin-like"/>
    <property type="match status" value="1"/>
</dbReference>
<evidence type="ECO:0000313" key="9">
    <source>
        <dbReference type="Proteomes" id="UP000663845"/>
    </source>
</evidence>
<dbReference type="CDD" id="cd00637">
    <property type="entry name" value="7tm_classA_rhodopsin-like"/>
    <property type="match status" value="1"/>
</dbReference>
<comment type="similarity">
    <text evidence="2">Belongs to the insulin family.</text>
</comment>
<accession>A0A813Y6D2</accession>
<dbReference type="PROSITE" id="PS00262">
    <property type="entry name" value="INSULIN"/>
    <property type="match status" value="1"/>
</dbReference>
<feature type="transmembrane region" description="Helical" evidence="6">
    <location>
        <begin position="52"/>
        <end position="72"/>
    </location>
</feature>
<dbReference type="PROSITE" id="PS50262">
    <property type="entry name" value="G_PROTEIN_RECEP_F1_2"/>
    <property type="match status" value="1"/>
</dbReference>
<dbReference type="SUPFAM" id="SSF81321">
    <property type="entry name" value="Family A G protein-coupled receptor-like"/>
    <property type="match status" value="1"/>
</dbReference>
<organism evidence="8 9">
    <name type="scientific">Adineta steineri</name>
    <dbReference type="NCBI Taxonomy" id="433720"/>
    <lineage>
        <taxon>Eukaryota</taxon>
        <taxon>Metazoa</taxon>
        <taxon>Spiralia</taxon>
        <taxon>Gnathifera</taxon>
        <taxon>Rotifera</taxon>
        <taxon>Eurotatoria</taxon>
        <taxon>Bdelloidea</taxon>
        <taxon>Adinetida</taxon>
        <taxon>Adinetidae</taxon>
        <taxon>Adineta</taxon>
    </lineage>
</organism>
<evidence type="ECO:0000256" key="2">
    <source>
        <dbReference type="ARBA" id="ARBA00009034"/>
    </source>
</evidence>
<keyword evidence="5 6" id="KW-0472">Membrane</keyword>
<evidence type="ECO:0000256" key="5">
    <source>
        <dbReference type="ARBA" id="ARBA00023136"/>
    </source>
</evidence>
<dbReference type="Gene3D" id="1.10.100.10">
    <property type="entry name" value="Insulin-like"/>
    <property type="match status" value="1"/>
</dbReference>
<dbReference type="Proteomes" id="UP000663845">
    <property type="component" value="Unassembled WGS sequence"/>
</dbReference>
<evidence type="ECO:0000313" key="8">
    <source>
        <dbReference type="EMBL" id="CAF0877509.1"/>
    </source>
</evidence>
<evidence type="ECO:0000256" key="4">
    <source>
        <dbReference type="ARBA" id="ARBA00022989"/>
    </source>
</evidence>
<proteinExistence type="inferred from homology"/>
<feature type="transmembrane region" description="Helical" evidence="6">
    <location>
        <begin position="129"/>
        <end position="154"/>
    </location>
</feature>
<dbReference type="GO" id="GO:0016020">
    <property type="term" value="C:membrane"/>
    <property type="evidence" value="ECO:0007669"/>
    <property type="project" value="UniProtKB-SubCell"/>
</dbReference>
<feature type="transmembrane region" description="Helical" evidence="6">
    <location>
        <begin position="230"/>
        <end position="250"/>
    </location>
</feature>
<evidence type="ECO:0000256" key="6">
    <source>
        <dbReference type="SAM" id="Phobius"/>
    </source>
</evidence>
<evidence type="ECO:0000259" key="7">
    <source>
        <dbReference type="PROSITE" id="PS50262"/>
    </source>
</evidence>
<keyword evidence="3 6" id="KW-0812">Transmembrane</keyword>
<dbReference type="InterPro" id="IPR036438">
    <property type="entry name" value="Insulin-like_sf"/>
</dbReference>
<dbReference type="InterPro" id="IPR022353">
    <property type="entry name" value="Insulin_CS"/>
</dbReference>
<dbReference type="InterPro" id="IPR017452">
    <property type="entry name" value="GPCR_Rhodpsn_7TM"/>
</dbReference>
<comment type="caution">
    <text evidence="8">The sequence shown here is derived from an EMBL/GenBank/DDBJ whole genome shotgun (WGS) entry which is preliminary data.</text>
</comment>
<feature type="transmembrane region" description="Helical" evidence="6">
    <location>
        <begin position="84"/>
        <end position="108"/>
    </location>
</feature>
<dbReference type="AlphaFoldDB" id="A0A813Y6D2"/>
<protein>
    <recommendedName>
        <fullName evidence="7">G-protein coupled receptors family 1 profile domain-containing protein</fullName>
    </recommendedName>
</protein>
<dbReference type="EMBL" id="CAJNOG010000065">
    <property type="protein sequence ID" value="CAF0877509.1"/>
    <property type="molecule type" value="Genomic_DNA"/>
</dbReference>